<keyword evidence="3" id="KW-1185">Reference proteome</keyword>
<evidence type="ECO:0000313" key="3">
    <source>
        <dbReference type="Proteomes" id="UP000051836"/>
    </source>
</evidence>
<protein>
    <submittedName>
        <fullName evidence="2">Uncharacterized protein</fullName>
    </submittedName>
</protein>
<accession>A0A0Q3U328</accession>
<proteinExistence type="predicted"/>
<organism evidence="2 3">
    <name type="scientific">Amazona aestiva</name>
    <name type="common">Blue-fronted Amazon parrot</name>
    <dbReference type="NCBI Taxonomy" id="12930"/>
    <lineage>
        <taxon>Eukaryota</taxon>
        <taxon>Metazoa</taxon>
        <taxon>Chordata</taxon>
        <taxon>Craniata</taxon>
        <taxon>Vertebrata</taxon>
        <taxon>Euteleostomi</taxon>
        <taxon>Archelosauria</taxon>
        <taxon>Archosauria</taxon>
        <taxon>Dinosauria</taxon>
        <taxon>Saurischia</taxon>
        <taxon>Theropoda</taxon>
        <taxon>Coelurosauria</taxon>
        <taxon>Aves</taxon>
        <taxon>Neognathae</taxon>
        <taxon>Neoaves</taxon>
        <taxon>Telluraves</taxon>
        <taxon>Australaves</taxon>
        <taxon>Psittaciformes</taxon>
        <taxon>Psittacidae</taxon>
        <taxon>Amazona</taxon>
    </lineage>
</organism>
<evidence type="ECO:0000313" key="2">
    <source>
        <dbReference type="EMBL" id="KQL60296.1"/>
    </source>
</evidence>
<feature type="region of interest" description="Disordered" evidence="1">
    <location>
        <begin position="1"/>
        <end position="26"/>
    </location>
</feature>
<dbReference type="EMBL" id="LMAW01000168">
    <property type="protein sequence ID" value="KQL60296.1"/>
    <property type="molecule type" value="Genomic_DNA"/>
</dbReference>
<gene>
    <name evidence="2" type="ORF">AAES_09054</name>
</gene>
<reference evidence="2 3" key="1">
    <citation type="submission" date="2015-10" db="EMBL/GenBank/DDBJ databases">
        <authorList>
            <person name="Gilbert D.G."/>
        </authorList>
    </citation>
    <scope>NUCLEOTIDE SEQUENCE [LARGE SCALE GENOMIC DNA]</scope>
    <source>
        <strain evidence="2">FVVF132</strain>
    </source>
</reference>
<dbReference type="Proteomes" id="UP000051836">
    <property type="component" value="Unassembled WGS sequence"/>
</dbReference>
<sequence>MGDETASLTEIPGAVAGAPQLAPGADNEGEAAASLLVQVFQHQEEPAALPTKEERQCVEDIKDMLSGVKVVNLMNHLGQPSGPRALPGPHPMGLQGGSSIHSRVGMDAAGEEEAVALLDEEEKKEKQEEAKQELEYVSHKEMYQGIAVTREADKARPPLVTFPGCSARIYLSSSRRRSDPFKSKLCAWAVPPPCFSCTALVPALHGPMPLTMSTLGQAGSARTVDEGLPRTPLPSFVCQGHEQPWRQSPVCCTQVDKVHPCFINISNNYANQSEPVKKAFTFHGTAAFDVEGELFDQLHDRPT</sequence>
<dbReference type="AlphaFoldDB" id="A0A0Q3U328"/>
<comment type="caution">
    <text evidence="2">The sequence shown here is derived from an EMBL/GenBank/DDBJ whole genome shotgun (WGS) entry which is preliminary data.</text>
</comment>
<evidence type="ECO:0000256" key="1">
    <source>
        <dbReference type="SAM" id="MobiDB-lite"/>
    </source>
</evidence>
<name>A0A0Q3U328_AMAAE</name>